<evidence type="ECO:0000313" key="9">
    <source>
        <dbReference type="Proteomes" id="UP000199476"/>
    </source>
</evidence>
<dbReference type="AlphaFoldDB" id="A0A1G9N134"/>
<dbReference type="InterPro" id="IPR015424">
    <property type="entry name" value="PyrdxlP-dep_Trfase"/>
</dbReference>
<evidence type="ECO:0000256" key="3">
    <source>
        <dbReference type="ARBA" id="ARBA00022576"/>
    </source>
</evidence>
<dbReference type="PROSITE" id="PS00105">
    <property type="entry name" value="AA_TRANSFER_CLASS_1"/>
    <property type="match status" value="1"/>
</dbReference>
<evidence type="ECO:0000313" key="8">
    <source>
        <dbReference type="EMBL" id="SDL79961.1"/>
    </source>
</evidence>
<dbReference type="InterPro" id="IPR015422">
    <property type="entry name" value="PyrdxlP-dep_Trfase_small"/>
</dbReference>
<dbReference type="RefSeq" id="WP_089759839.1">
    <property type="nucleotide sequence ID" value="NZ_FNGO01000009.1"/>
</dbReference>
<keyword evidence="5" id="KW-0663">Pyridoxal phosphate</keyword>
<protein>
    <recommendedName>
        <fullName evidence="6">Aminotransferase</fullName>
        <ecNumber evidence="6">2.6.1.-</ecNumber>
    </recommendedName>
</protein>
<dbReference type="PANTHER" id="PTHR46383:SF3">
    <property type="entry name" value="ASPARTATE AMINOTRANSFERASE-RELATED"/>
    <property type="match status" value="1"/>
</dbReference>
<dbReference type="STRING" id="321763.SAMN04488692_10967"/>
<dbReference type="InterPro" id="IPR050596">
    <property type="entry name" value="AspAT/PAT-like"/>
</dbReference>
<dbReference type="InterPro" id="IPR004839">
    <property type="entry name" value="Aminotransferase_I/II_large"/>
</dbReference>
<gene>
    <name evidence="8" type="ORF">SAMN04488692_10967</name>
</gene>
<comment type="similarity">
    <text evidence="2 6">Belongs to the class-I pyridoxal-phosphate-dependent aminotransferase family.</text>
</comment>
<proteinExistence type="inferred from homology"/>
<dbReference type="EC" id="2.6.1.-" evidence="6"/>
<evidence type="ECO:0000256" key="4">
    <source>
        <dbReference type="ARBA" id="ARBA00022679"/>
    </source>
</evidence>
<evidence type="ECO:0000256" key="6">
    <source>
        <dbReference type="RuleBase" id="RU000481"/>
    </source>
</evidence>
<dbReference type="SUPFAM" id="SSF53383">
    <property type="entry name" value="PLP-dependent transferases"/>
    <property type="match status" value="1"/>
</dbReference>
<organism evidence="8 9">
    <name type="scientific">Halarsenatibacter silvermanii</name>
    <dbReference type="NCBI Taxonomy" id="321763"/>
    <lineage>
        <taxon>Bacteria</taxon>
        <taxon>Bacillati</taxon>
        <taxon>Bacillota</taxon>
        <taxon>Clostridia</taxon>
        <taxon>Halanaerobiales</taxon>
        <taxon>Halarsenatibacteraceae</taxon>
        <taxon>Halarsenatibacter</taxon>
    </lineage>
</organism>
<dbReference type="OrthoDB" id="9802328at2"/>
<dbReference type="GO" id="GO:0030170">
    <property type="term" value="F:pyridoxal phosphate binding"/>
    <property type="evidence" value="ECO:0007669"/>
    <property type="project" value="InterPro"/>
</dbReference>
<keyword evidence="9" id="KW-1185">Reference proteome</keyword>
<dbReference type="GO" id="GO:0008483">
    <property type="term" value="F:transaminase activity"/>
    <property type="evidence" value="ECO:0007669"/>
    <property type="project" value="UniProtKB-KW"/>
</dbReference>
<dbReference type="InterPro" id="IPR015421">
    <property type="entry name" value="PyrdxlP-dep_Trfase_major"/>
</dbReference>
<keyword evidence="4 6" id="KW-0808">Transferase</keyword>
<evidence type="ECO:0000259" key="7">
    <source>
        <dbReference type="Pfam" id="PF00155"/>
    </source>
</evidence>
<dbReference type="Pfam" id="PF00155">
    <property type="entry name" value="Aminotran_1_2"/>
    <property type="match status" value="1"/>
</dbReference>
<sequence length="388" mass="43674">MSSIISSRSRRIERSEIFEMLARAQDYDDVINFGVGQPHFNTPEEITDYAFDQAKKGYTHYTVNAGDIKVRRAIAQKLQSENDIEADPVSEIIITVGAIEALFLALMVLVESGDEVLLQDPSWVNYEAQVKLMGADPVRVPVKEENNFALRAEDIERRISENSRVLMINSPNNPTGGAIEKSELLKIAELAHENDLMLLTDETYEKFCYDIEHFSPGSLRKYRDNIISIFSFSKVYAMTGWRVGFAAGPAEIIKEMIKVHDSVGLCTPSVSQAAAYKALQVDDEVVEEMASTYRKNRELLVEGINSIDGFSCIYPRGTFYAFVNVKDVSQNSLELARDMLDREQVVTVAGSSFGEAGEGFLRFSYANSRENIEEGLERIKNYSRNYLD</sequence>
<dbReference type="Proteomes" id="UP000199476">
    <property type="component" value="Unassembled WGS sequence"/>
</dbReference>
<comment type="cofactor">
    <cofactor evidence="1 6">
        <name>pyridoxal 5'-phosphate</name>
        <dbReference type="ChEBI" id="CHEBI:597326"/>
    </cofactor>
</comment>
<dbReference type="InterPro" id="IPR004838">
    <property type="entry name" value="NHTrfase_class1_PyrdxlP-BS"/>
</dbReference>
<feature type="domain" description="Aminotransferase class I/classII large" evidence="7">
    <location>
        <begin position="29"/>
        <end position="379"/>
    </location>
</feature>
<dbReference type="FunFam" id="3.40.640.10:FF:000033">
    <property type="entry name" value="Aspartate aminotransferase"/>
    <property type="match status" value="1"/>
</dbReference>
<dbReference type="EMBL" id="FNGO01000009">
    <property type="protein sequence ID" value="SDL79961.1"/>
    <property type="molecule type" value="Genomic_DNA"/>
</dbReference>
<name>A0A1G9N134_9FIRM</name>
<dbReference type="Gene3D" id="3.40.640.10">
    <property type="entry name" value="Type I PLP-dependent aspartate aminotransferase-like (Major domain)"/>
    <property type="match status" value="1"/>
</dbReference>
<reference evidence="8 9" key="1">
    <citation type="submission" date="2016-10" db="EMBL/GenBank/DDBJ databases">
        <authorList>
            <person name="de Groot N.N."/>
        </authorList>
    </citation>
    <scope>NUCLEOTIDE SEQUENCE [LARGE SCALE GENOMIC DNA]</scope>
    <source>
        <strain evidence="8 9">SLAS-1</strain>
    </source>
</reference>
<keyword evidence="3 6" id="KW-0032">Aminotransferase</keyword>
<accession>A0A1G9N134</accession>
<evidence type="ECO:0000256" key="2">
    <source>
        <dbReference type="ARBA" id="ARBA00007441"/>
    </source>
</evidence>
<evidence type="ECO:0000256" key="1">
    <source>
        <dbReference type="ARBA" id="ARBA00001933"/>
    </source>
</evidence>
<dbReference type="PANTHER" id="PTHR46383">
    <property type="entry name" value="ASPARTATE AMINOTRANSFERASE"/>
    <property type="match status" value="1"/>
</dbReference>
<dbReference type="Gene3D" id="3.90.1150.10">
    <property type="entry name" value="Aspartate Aminotransferase, domain 1"/>
    <property type="match status" value="1"/>
</dbReference>
<dbReference type="GO" id="GO:0006520">
    <property type="term" value="P:amino acid metabolic process"/>
    <property type="evidence" value="ECO:0007669"/>
    <property type="project" value="InterPro"/>
</dbReference>
<dbReference type="CDD" id="cd00609">
    <property type="entry name" value="AAT_like"/>
    <property type="match status" value="1"/>
</dbReference>
<evidence type="ECO:0000256" key="5">
    <source>
        <dbReference type="ARBA" id="ARBA00022898"/>
    </source>
</evidence>